<comment type="caution">
    <text evidence="4">The sequence shown here is derived from an EMBL/GenBank/DDBJ whole genome shotgun (WGS) entry which is preliminary data.</text>
</comment>
<proteinExistence type="predicted"/>
<evidence type="ECO:0000259" key="3">
    <source>
        <dbReference type="PROSITE" id="PS51502"/>
    </source>
</evidence>
<dbReference type="InterPro" id="IPR011008">
    <property type="entry name" value="Dimeric_a/b-barrel"/>
</dbReference>
<evidence type="ECO:0000313" key="5">
    <source>
        <dbReference type="Proteomes" id="UP001143548"/>
    </source>
</evidence>
<dbReference type="InterPro" id="IPR044662">
    <property type="entry name" value="HS1/DABB1-like"/>
</dbReference>
<dbReference type="InterPro" id="IPR013097">
    <property type="entry name" value="Dabb"/>
</dbReference>
<dbReference type="PANTHER" id="PTHR33178:SF10">
    <property type="entry name" value="STRESS-RESPONSE A_B BARREL DOMAIN-CONTAINING PROTEIN"/>
    <property type="match status" value="1"/>
</dbReference>
<gene>
    <name evidence="4" type="ORF">AbraCBS73388_005325</name>
</gene>
<dbReference type="AlphaFoldDB" id="A0A9W6DU03"/>
<dbReference type="Gene3D" id="3.30.70.100">
    <property type="match status" value="1"/>
</dbReference>
<comment type="subunit">
    <text evidence="1">Homodimer.</text>
</comment>
<dbReference type="SUPFAM" id="SSF54909">
    <property type="entry name" value="Dimeric alpha+beta barrel"/>
    <property type="match status" value="1"/>
</dbReference>
<keyword evidence="2" id="KW-1133">Transmembrane helix</keyword>
<name>A0A9W6DU03_9EURO</name>
<dbReference type="SMART" id="SM00886">
    <property type="entry name" value="Dabb"/>
    <property type="match status" value="1"/>
</dbReference>
<dbReference type="Proteomes" id="UP001143548">
    <property type="component" value="Unassembled WGS sequence"/>
</dbReference>
<evidence type="ECO:0000256" key="2">
    <source>
        <dbReference type="SAM" id="Phobius"/>
    </source>
</evidence>
<dbReference type="PROSITE" id="PS51502">
    <property type="entry name" value="S_R_A_B_BARREL"/>
    <property type="match status" value="1"/>
</dbReference>
<evidence type="ECO:0000313" key="4">
    <source>
        <dbReference type="EMBL" id="GKZ27695.1"/>
    </source>
</evidence>
<dbReference type="EMBL" id="BROQ01000257">
    <property type="protein sequence ID" value="GKZ27695.1"/>
    <property type="molecule type" value="Genomic_DNA"/>
</dbReference>
<sequence length="152" mass="16743">MVALRRQAITLAIITICLFFTTILWKHPSGLLPVLAHPSSPNMSITHLVMFQFKDGVSPEVIKDVCSRLLALKDNCLHPTSQKPYIQAVSGGQDNSPEGIQHGITHAFVVHFASAEDRDYYVAKDPAHQAFVKSLDGIIEKAQAIDFTDGVY</sequence>
<keyword evidence="2" id="KW-0472">Membrane</keyword>
<evidence type="ECO:0000256" key="1">
    <source>
        <dbReference type="ARBA" id="ARBA00011738"/>
    </source>
</evidence>
<dbReference type="Pfam" id="PF07876">
    <property type="entry name" value="Dabb"/>
    <property type="match status" value="1"/>
</dbReference>
<feature type="transmembrane region" description="Helical" evidence="2">
    <location>
        <begin position="7"/>
        <end position="25"/>
    </location>
</feature>
<protein>
    <recommendedName>
        <fullName evidence="3">Stress-response A/B barrel domain-containing protein</fullName>
    </recommendedName>
</protein>
<reference evidence="4" key="1">
    <citation type="submission" date="2022-07" db="EMBL/GenBank/DDBJ databases">
        <title>Taxonomy of Aspergillus series Nigri: significant species reduction supported by multi-species coalescent approaches.</title>
        <authorList>
            <person name="Bian C."/>
            <person name="Kusuya Y."/>
            <person name="Sklenar F."/>
            <person name="D'hooge E."/>
            <person name="Yaguchi T."/>
            <person name="Takahashi H."/>
            <person name="Hubka V."/>
        </authorList>
    </citation>
    <scope>NUCLEOTIDE SEQUENCE</scope>
    <source>
        <strain evidence="4">CBS 733.88</strain>
    </source>
</reference>
<feature type="domain" description="Stress-response A/B barrel" evidence="3">
    <location>
        <begin position="45"/>
        <end position="147"/>
    </location>
</feature>
<organism evidence="4 5">
    <name type="scientific">Aspergillus brasiliensis</name>
    <dbReference type="NCBI Taxonomy" id="319629"/>
    <lineage>
        <taxon>Eukaryota</taxon>
        <taxon>Fungi</taxon>
        <taxon>Dikarya</taxon>
        <taxon>Ascomycota</taxon>
        <taxon>Pezizomycotina</taxon>
        <taxon>Eurotiomycetes</taxon>
        <taxon>Eurotiomycetidae</taxon>
        <taxon>Eurotiales</taxon>
        <taxon>Aspergillaceae</taxon>
        <taxon>Aspergillus</taxon>
        <taxon>Aspergillus subgen. Circumdati</taxon>
    </lineage>
</organism>
<dbReference type="PANTHER" id="PTHR33178">
    <property type="match status" value="1"/>
</dbReference>
<keyword evidence="2" id="KW-0812">Transmembrane</keyword>
<accession>A0A9W6DU03</accession>